<dbReference type="InterPro" id="IPR039910">
    <property type="entry name" value="D15-like"/>
</dbReference>
<dbReference type="GO" id="GO:0009279">
    <property type="term" value="C:cell outer membrane"/>
    <property type="evidence" value="ECO:0007669"/>
    <property type="project" value="UniProtKB-UniRule"/>
</dbReference>
<dbReference type="Proteomes" id="UP000268469">
    <property type="component" value="Unassembled WGS sequence"/>
</dbReference>
<comment type="caution">
    <text evidence="10">The sequence shown here is derived from an EMBL/GenBank/DDBJ whole genome shotgun (WGS) entry which is preliminary data.</text>
</comment>
<evidence type="ECO:0000256" key="4">
    <source>
        <dbReference type="ARBA" id="ARBA00022729"/>
    </source>
</evidence>
<keyword evidence="4" id="KW-0732">Signal</keyword>
<keyword evidence="7" id="KW-0998">Cell outer membrane</keyword>
<evidence type="ECO:0000256" key="2">
    <source>
        <dbReference type="ARBA" id="ARBA00022452"/>
    </source>
</evidence>
<keyword evidence="2" id="KW-1134">Transmembrane beta strand</keyword>
<dbReference type="GO" id="GO:0071709">
    <property type="term" value="P:membrane assembly"/>
    <property type="evidence" value="ECO:0007669"/>
    <property type="project" value="InterPro"/>
</dbReference>
<dbReference type="PANTHER" id="PTHR12815">
    <property type="entry name" value="SORTING AND ASSEMBLY MACHINERY SAMM50 PROTEIN FAMILY MEMBER"/>
    <property type="match status" value="1"/>
</dbReference>
<keyword evidence="6" id="KW-0472">Membrane</keyword>
<protein>
    <recommendedName>
        <fullName evidence="8">Outer membrane protein assembly factor BamA</fullName>
    </recommendedName>
</protein>
<organism evidence="10 11">
    <name type="scientific">candidate division WOR-3 bacterium</name>
    <dbReference type="NCBI Taxonomy" id="2052148"/>
    <lineage>
        <taxon>Bacteria</taxon>
        <taxon>Bacteria division WOR-3</taxon>
    </lineage>
</organism>
<evidence type="ECO:0000256" key="5">
    <source>
        <dbReference type="ARBA" id="ARBA00022737"/>
    </source>
</evidence>
<dbReference type="PIRSF" id="PIRSF006076">
    <property type="entry name" value="OM_assembly_OMP85"/>
    <property type="match status" value="1"/>
</dbReference>
<dbReference type="EMBL" id="QNBE01000007">
    <property type="protein sequence ID" value="RKX71501.1"/>
    <property type="molecule type" value="Genomic_DNA"/>
</dbReference>
<accession>A0A660SN77</accession>
<name>A0A660SN77_UNCW3</name>
<dbReference type="NCBIfam" id="TIGR03303">
    <property type="entry name" value="OM_YaeT"/>
    <property type="match status" value="1"/>
</dbReference>
<feature type="domain" description="POTRA" evidence="9">
    <location>
        <begin position="161"/>
        <end position="243"/>
    </location>
</feature>
<dbReference type="InterPro" id="IPR000184">
    <property type="entry name" value="Bac_surfAg_D15"/>
</dbReference>
<dbReference type="InterPro" id="IPR034746">
    <property type="entry name" value="POTRA"/>
</dbReference>
<feature type="domain" description="POTRA" evidence="9">
    <location>
        <begin position="246"/>
        <end position="322"/>
    </location>
</feature>
<dbReference type="Gene3D" id="3.10.20.310">
    <property type="entry name" value="membrane protein fhac"/>
    <property type="match status" value="5"/>
</dbReference>
<evidence type="ECO:0000256" key="1">
    <source>
        <dbReference type="ARBA" id="ARBA00004370"/>
    </source>
</evidence>
<dbReference type="InterPro" id="IPR023707">
    <property type="entry name" value="OM_assembly_BamA"/>
</dbReference>
<sequence length="731" mass="84401">MILLLGLGLIITEIEVNSVEVDSALIVSTMGLRPMDEFDPGAVRQGIEELYRLDLFHQIEVDTEIVKDGVKVIINVEEFPRLKGEVKFIGNRKVKTKDLRKEVGLKEGEVLSDRKIFNGRARVINYYRKKGFYSVSVRDSTRKVAEREVELYYLIKEAGRAKIRRIEIEGNDHFSDEAIEKRMKNREKAWYRKGWFDGKKFDEDLKAIVEFYRENGFIDARVADYDLNWKEGWVEITITVEEGKRYRLGEVAFVGNEKIETRRLKRAFKMKRGDIYNMKKISESIANIQALYYDEGYIYLKIIPKEDVKGDTIDITYYLEEGIPAHIRRVIIKGNESTNEIVIRRMIHTIPGSIFRRSEVIRSQREIFNLGFFEDVKVDSRTVNDSGDIDLIYEVKEKLVGTIGAGITYAAQEGIAGYIELTQPNLFGRAQSIHIKLEKGGRKQNIELGFTEPWLFDTPISGGFDLYHSTHLWDYYDKKDKGGDIRFSFPLPLDYTKGYTTLKIEETDITNISPNYRPSYGYDLREEKWPKQTFALTFSQIRDSRDYIFNPSSGTYLNLTLEKAAKFLGFDVDFTKEILEYRIYIPLFWKLILFGRTRFGHVFSVDKVPVYELFFPGGIGDDGVRGYDDRSLGPWKGSYPIGGRVVNIYNLELKLKASNMISLLAFFDLGNAWANLKEYNPANLKRGVGIGVRIEIPMLGLLGFDLGYGLDEYQPGRKGGFQPHFQFGRPF</sequence>
<dbReference type="PROSITE" id="PS51779">
    <property type="entry name" value="POTRA"/>
    <property type="match status" value="3"/>
</dbReference>
<dbReference type="AlphaFoldDB" id="A0A660SN77"/>
<proteinExistence type="predicted"/>
<evidence type="ECO:0000256" key="3">
    <source>
        <dbReference type="ARBA" id="ARBA00022692"/>
    </source>
</evidence>
<keyword evidence="3" id="KW-0812">Transmembrane</keyword>
<evidence type="ECO:0000256" key="6">
    <source>
        <dbReference type="ARBA" id="ARBA00023136"/>
    </source>
</evidence>
<feature type="domain" description="POTRA" evidence="9">
    <location>
        <begin position="325"/>
        <end position="398"/>
    </location>
</feature>
<evidence type="ECO:0000256" key="7">
    <source>
        <dbReference type="ARBA" id="ARBA00023237"/>
    </source>
</evidence>
<dbReference type="InterPro" id="IPR010827">
    <property type="entry name" value="BamA/TamA_POTRA"/>
</dbReference>
<comment type="subcellular location">
    <subcellularLocation>
        <location evidence="1">Membrane</location>
    </subcellularLocation>
</comment>
<keyword evidence="5" id="KW-0677">Repeat</keyword>
<evidence type="ECO:0000313" key="10">
    <source>
        <dbReference type="EMBL" id="RKX71501.1"/>
    </source>
</evidence>
<dbReference type="Gene3D" id="2.40.160.50">
    <property type="entry name" value="membrane protein fhac: a member of the omp85/tpsb transporter family"/>
    <property type="match status" value="1"/>
</dbReference>
<gene>
    <name evidence="10" type="primary">bamA</name>
    <name evidence="10" type="ORF">DRP53_01210</name>
</gene>
<evidence type="ECO:0000259" key="9">
    <source>
        <dbReference type="PROSITE" id="PS51779"/>
    </source>
</evidence>
<reference evidence="10 11" key="1">
    <citation type="submission" date="2018-06" db="EMBL/GenBank/DDBJ databases">
        <title>Extensive metabolic versatility and redundancy in microbially diverse, dynamic hydrothermal sediments.</title>
        <authorList>
            <person name="Dombrowski N."/>
            <person name="Teske A."/>
            <person name="Baker B.J."/>
        </authorList>
    </citation>
    <scope>NUCLEOTIDE SEQUENCE [LARGE SCALE GENOMIC DNA]</scope>
    <source>
        <strain evidence="10">B36_G15</strain>
    </source>
</reference>
<dbReference type="Pfam" id="PF07244">
    <property type="entry name" value="POTRA"/>
    <property type="match status" value="4"/>
</dbReference>
<evidence type="ECO:0000256" key="8">
    <source>
        <dbReference type="NCBIfam" id="TIGR03303"/>
    </source>
</evidence>
<dbReference type="PANTHER" id="PTHR12815:SF47">
    <property type="entry name" value="TRANSLOCATION AND ASSEMBLY MODULE SUBUNIT TAMA"/>
    <property type="match status" value="1"/>
</dbReference>
<dbReference type="Pfam" id="PF01103">
    <property type="entry name" value="Omp85"/>
    <property type="match status" value="1"/>
</dbReference>
<evidence type="ECO:0000313" key="11">
    <source>
        <dbReference type="Proteomes" id="UP000268469"/>
    </source>
</evidence>